<reference evidence="7 8" key="1">
    <citation type="journal article" date="2016" name="Nat. Commun.">
        <title>Thousands of microbial genomes shed light on interconnected biogeochemical processes in an aquifer system.</title>
        <authorList>
            <person name="Anantharaman K."/>
            <person name="Brown C.T."/>
            <person name="Hug L.A."/>
            <person name="Sharon I."/>
            <person name="Castelle C.J."/>
            <person name="Probst A.J."/>
            <person name="Thomas B.C."/>
            <person name="Singh A."/>
            <person name="Wilkins M.J."/>
            <person name="Karaoz U."/>
            <person name="Brodie E.L."/>
            <person name="Williams K.H."/>
            <person name="Hubbard S.S."/>
            <person name="Banfield J.F."/>
        </authorList>
    </citation>
    <scope>NUCLEOTIDE SEQUENCE [LARGE SCALE GENOMIC DNA]</scope>
</reference>
<evidence type="ECO:0000256" key="1">
    <source>
        <dbReference type="ARBA" id="ARBA00001946"/>
    </source>
</evidence>
<dbReference type="CDD" id="cd04179">
    <property type="entry name" value="DPM_DPG-synthase_like"/>
    <property type="match status" value="1"/>
</dbReference>
<evidence type="ECO:0000256" key="3">
    <source>
        <dbReference type="ARBA" id="ARBA00022676"/>
    </source>
</evidence>
<gene>
    <name evidence="7" type="ORF">A2819_00290</name>
</gene>
<keyword evidence="3" id="KW-0328">Glycosyltransferase</keyword>
<dbReference type="InterPro" id="IPR001173">
    <property type="entry name" value="Glyco_trans_2-like"/>
</dbReference>
<evidence type="ECO:0000259" key="6">
    <source>
        <dbReference type="Pfam" id="PF00535"/>
    </source>
</evidence>
<evidence type="ECO:0000256" key="2">
    <source>
        <dbReference type="ARBA" id="ARBA00006739"/>
    </source>
</evidence>
<dbReference type="InterPro" id="IPR050256">
    <property type="entry name" value="Glycosyltransferase_2"/>
</dbReference>
<dbReference type="InterPro" id="IPR029044">
    <property type="entry name" value="Nucleotide-diphossugar_trans"/>
</dbReference>
<protein>
    <recommendedName>
        <fullName evidence="6">Glycosyltransferase 2-like domain-containing protein</fullName>
    </recommendedName>
</protein>
<keyword evidence="4" id="KW-0808">Transferase</keyword>
<dbReference type="SUPFAM" id="SSF53448">
    <property type="entry name" value="Nucleotide-diphospho-sugar transferases"/>
    <property type="match status" value="1"/>
</dbReference>
<name>A0A1F5B3V5_9BACT</name>
<dbReference type="Gene3D" id="3.90.550.10">
    <property type="entry name" value="Spore Coat Polysaccharide Biosynthesis Protein SpsA, Chain A"/>
    <property type="match status" value="1"/>
</dbReference>
<dbReference type="Pfam" id="PF00535">
    <property type="entry name" value="Glycos_transf_2"/>
    <property type="match status" value="1"/>
</dbReference>
<evidence type="ECO:0000256" key="4">
    <source>
        <dbReference type="ARBA" id="ARBA00022679"/>
    </source>
</evidence>
<dbReference type="PANTHER" id="PTHR48090">
    <property type="entry name" value="UNDECAPRENYL-PHOSPHATE 4-DEOXY-4-FORMAMIDO-L-ARABINOSE TRANSFERASE-RELATED"/>
    <property type="match status" value="1"/>
</dbReference>
<comment type="cofactor">
    <cofactor evidence="1">
        <name>Mg(2+)</name>
        <dbReference type="ChEBI" id="CHEBI:18420"/>
    </cofactor>
</comment>
<dbReference type="EMBL" id="MEYK01000015">
    <property type="protein sequence ID" value="OGD25307.1"/>
    <property type="molecule type" value="Genomic_DNA"/>
</dbReference>
<dbReference type="GO" id="GO:0016757">
    <property type="term" value="F:glycosyltransferase activity"/>
    <property type="evidence" value="ECO:0007669"/>
    <property type="project" value="UniProtKB-KW"/>
</dbReference>
<feature type="domain" description="Glycosyltransferase 2-like" evidence="6">
    <location>
        <begin position="17"/>
        <end position="176"/>
    </location>
</feature>
<accession>A0A1F5B3V5</accession>
<dbReference type="AlphaFoldDB" id="A0A1F5B3V5"/>
<evidence type="ECO:0000313" key="7">
    <source>
        <dbReference type="EMBL" id="OGD25307.1"/>
    </source>
</evidence>
<organism evidence="7 8">
    <name type="scientific">Candidatus Azambacteria bacterium RIFCSPHIGHO2_01_FULL_40_24</name>
    <dbReference type="NCBI Taxonomy" id="1797301"/>
    <lineage>
        <taxon>Bacteria</taxon>
        <taxon>Candidatus Azamiibacteriota</taxon>
    </lineage>
</organism>
<comment type="similarity">
    <text evidence="2">Belongs to the glycosyltransferase 2 family.</text>
</comment>
<dbReference type="Proteomes" id="UP000176431">
    <property type="component" value="Unassembled WGS sequence"/>
</dbReference>
<evidence type="ECO:0000313" key="8">
    <source>
        <dbReference type="Proteomes" id="UP000176431"/>
    </source>
</evidence>
<proteinExistence type="inferred from homology"/>
<keyword evidence="5" id="KW-0460">Magnesium</keyword>
<evidence type="ECO:0000256" key="5">
    <source>
        <dbReference type="ARBA" id="ARBA00022842"/>
    </source>
</evidence>
<comment type="caution">
    <text evidence="7">The sequence shown here is derived from an EMBL/GenBank/DDBJ whole genome shotgun (WGS) entry which is preliminary data.</text>
</comment>
<dbReference type="PANTHER" id="PTHR48090:SF10">
    <property type="entry name" value="GLUCOSYL-3-PHOSPHOGLYCERATE SYNTHASE"/>
    <property type="match status" value="1"/>
</dbReference>
<sequence>MLKLKESDHMPNKPSVSVITTGLNEAGNIENAIKNIIDALEKQGFSDFEILAINDGSTDDTGNIINELAAQNRCIKAFHNPKPQGLGCGFRVGASLASKDYVGWIPGDNEILPEAITSIFHQIGKADAIIPYITNPQVRSIYRRGLSVAYRTLFNGIFWLKIKYFNGPCFFRRNVLKTVEMTTDGPAYMAEIIVQLIKRSNASYVEVPMRVMVREYGKSNILKWKNVYLIGKTIVGLIYRIYFR</sequence>